<dbReference type="PANTHER" id="PTHR30231">
    <property type="entry name" value="DNA POLYMERASE III SUBUNIT EPSILON"/>
    <property type="match status" value="1"/>
</dbReference>
<dbReference type="EMBL" id="QRWX01000001">
    <property type="protein sequence ID" value="RGT58111.1"/>
    <property type="molecule type" value="Genomic_DNA"/>
</dbReference>
<comment type="caution">
    <text evidence="3">The sequence shown here is derived from an EMBL/GenBank/DDBJ whole genome shotgun (WGS) entry which is preliminary data.</text>
</comment>
<protein>
    <submittedName>
        <fullName evidence="3">Exonuclease</fullName>
    </submittedName>
</protein>
<keyword evidence="1 3" id="KW-0378">Hydrolase</keyword>
<name>A0A412PIV4_9FIRM</name>
<proteinExistence type="predicted"/>
<sequence>MTKIVAIDFETANNQMASVCSVGVAVMEDGVIIDHYYSLIKPEENVGYFSPYNIRIHGITARDVKGAPTFSEIYRELTGYFEDAVIVAHNARFDMSCLKQTCLNTGKKIPVLEYFDTVELCKRVFSNLEHHRLNDVCEYIGIELDHHNALSDANGCLEIVMAVMNLIGEYDIYQLLESCQTKLYQL</sequence>
<evidence type="ECO:0000313" key="3">
    <source>
        <dbReference type="EMBL" id="RGT58111.1"/>
    </source>
</evidence>
<dbReference type="AlphaFoldDB" id="A0A412PIV4"/>
<gene>
    <name evidence="3" type="ORF">DWX20_03455</name>
</gene>
<dbReference type="GO" id="GO:0005829">
    <property type="term" value="C:cytosol"/>
    <property type="evidence" value="ECO:0007669"/>
    <property type="project" value="TreeGrafter"/>
</dbReference>
<dbReference type="GO" id="GO:0008408">
    <property type="term" value="F:3'-5' exonuclease activity"/>
    <property type="evidence" value="ECO:0007669"/>
    <property type="project" value="TreeGrafter"/>
</dbReference>
<dbReference type="InterPro" id="IPR012337">
    <property type="entry name" value="RNaseH-like_sf"/>
</dbReference>
<feature type="domain" description="Exonuclease" evidence="2">
    <location>
        <begin position="3"/>
        <end position="169"/>
    </location>
</feature>
<evidence type="ECO:0000259" key="2">
    <source>
        <dbReference type="SMART" id="SM00479"/>
    </source>
</evidence>
<keyword evidence="1 3" id="KW-0540">Nuclease</keyword>
<dbReference type="Gene3D" id="3.30.420.10">
    <property type="entry name" value="Ribonuclease H-like superfamily/Ribonuclease H"/>
    <property type="match status" value="1"/>
</dbReference>
<dbReference type="SUPFAM" id="SSF53098">
    <property type="entry name" value="Ribonuclease H-like"/>
    <property type="match status" value="1"/>
</dbReference>
<dbReference type="RefSeq" id="WP_118764486.1">
    <property type="nucleotide sequence ID" value="NZ_CABJCF010000001.1"/>
</dbReference>
<dbReference type="PANTHER" id="PTHR30231:SF42">
    <property type="entry name" value="EXONUCLEASE"/>
    <property type="match status" value="1"/>
</dbReference>
<dbReference type="Proteomes" id="UP000284731">
    <property type="component" value="Unassembled WGS sequence"/>
</dbReference>
<dbReference type="CDD" id="cd06130">
    <property type="entry name" value="DNA_pol_III_epsilon_like"/>
    <property type="match status" value="1"/>
</dbReference>
<accession>A0A412PIV4</accession>
<evidence type="ECO:0000256" key="1">
    <source>
        <dbReference type="ARBA" id="ARBA00022839"/>
    </source>
</evidence>
<dbReference type="Pfam" id="PF00929">
    <property type="entry name" value="RNase_T"/>
    <property type="match status" value="1"/>
</dbReference>
<dbReference type="GO" id="GO:0003676">
    <property type="term" value="F:nucleic acid binding"/>
    <property type="evidence" value="ECO:0007669"/>
    <property type="project" value="InterPro"/>
</dbReference>
<keyword evidence="1 3" id="KW-0269">Exonuclease</keyword>
<dbReference type="FunFam" id="3.30.420.10:FF:000045">
    <property type="entry name" value="3'-5' exonuclease DinG"/>
    <property type="match status" value="1"/>
</dbReference>
<dbReference type="SMART" id="SM00479">
    <property type="entry name" value="EXOIII"/>
    <property type="match status" value="1"/>
</dbReference>
<organism evidence="3 4">
    <name type="scientific">Solobacterium moorei</name>
    <dbReference type="NCBI Taxonomy" id="102148"/>
    <lineage>
        <taxon>Bacteria</taxon>
        <taxon>Bacillati</taxon>
        <taxon>Bacillota</taxon>
        <taxon>Erysipelotrichia</taxon>
        <taxon>Erysipelotrichales</taxon>
        <taxon>Erysipelotrichaceae</taxon>
        <taxon>Solobacterium</taxon>
    </lineage>
</organism>
<dbReference type="InterPro" id="IPR036397">
    <property type="entry name" value="RNaseH_sf"/>
</dbReference>
<reference evidence="3 4" key="1">
    <citation type="submission" date="2018-08" db="EMBL/GenBank/DDBJ databases">
        <title>A genome reference for cultivated species of the human gut microbiota.</title>
        <authorList>
            <person name="Zou Y."/>
            <person name="Xue W."/>
            <person name="Luo G."/>
        </authorList>
    </citation>
    <scope>NUCLEOTIDE SEQUENCE [LARGE SCALE GENOMIC DNA]</scope>
    <source>
        <strain evidence="3 4">AF18-46</strain>
    </source>
</reference>
<evidence type="ECO:0000313" key="4">
    <source>
        <dbReference type="Proteomes" id="UP000284731"/>
    </source>
</evidence>
<dbReference type="InterPro" id="IPR013520">
    <property type="entry name" value="Ribonucl_H"/>
</dbReference>